<dbReference type="AlphaFoldDB" id="A0AAD5SW44"/>
<comment type="caution">
    <text evidence="3">The sequence shown here is derived from an EMBL/GenBank/DDBJ whole genome shotgun (WGS) entry which is preliminary data.</text>
</comment>
<dbReference type="SMART" id="SM00239">
    <property type="entry name" value="C2"/>
    <property type="match status" value="1"/>
</dbReference>
<dbReference type="SUPFAM" id="SSF49562">
    <property type="entry name" value="C2 domain (Calcium/lipid-binding domain, CaLB)"/>
    <property type="match status" value="1"/>
</dbReference>
<proteinExistence type="predicted"/>
<evidence type="ECO:0000259" key="2">
    <source>
        <dbReference type="PROSITE" id="PS50004"/>
    </source>
</evidence>
<sequence>MQTLASEMALDEEEVDVDVGFRINRSTLRGGGGGGDTASGSGSDGAGDNDADADMDVGQLLAAQTHNWDLLPARGRLFIKVVEARNLWAPSKLPTPAPSAPYCVVEFDKNEFVTREALAVNPLKYPSIDLLHRAITNHPTPSLSVPMPLLAPSKRQSSAMVTLPIQLTCIPQVSNQQTIHSLFFSSGAEYIEAGNAAPNDPGSWMCPVWRHEASFDVSRPDSEVTVSVWDRNDGGNGGGGGEVFLGMLKIVTPMIDGKPYDHWFRLMPRQWDEKIRGDIRIQLMFKTIQVEYIIE</sequence>
<organism evidence="3 4">
    <name type="scientific">Physocladia obscura</name>
    <dbReference type="NCBI Taxonomy" id="109957"/>
    <lineage>
        <taxon>Eukaryota</taxon>
        <taxon>Fungi</taxon>
        <taxon>Fungi incertae sedis</taxon>
        <taxon>Chytridiomycota</taxon>
        <taxon>Chytridiomycota incertae sedis</taxon>
        <taxon>Chytridiomycetes</taxon>
        <taxon>Chytridiales</taxon>
        <taxon>Chytriomycetaceae</taxon>
        <taxon>Physocladia</taxon>
    </lineage>
</organism>
<dbReference type="PROSITE" id="PS50004">
    <property type="entry name" value="C2"/>
    <property type="match status" value="1"/>
</dbReference>
<dbReference type="EMBL" id="JADGJH010001485">
    <property type="protein sequence ID" value="KAJ3112984.1"/>
    <property type="molecule type" value="Genomic_DNA"/>
</dbReference>
<dbReference type="Pfam" id="PF00168">
    <property type="entry name" value="C2"/>
    <property type="match status" value="2"/>
</dbReference>
<name>A0AAD5SW44_9FUNG</name>
<dbReference type="InterPro" id="IPR035892">
    <property type="entry name" value="C2_domain_sf"/>
</dbReference>
<evidence type="ECO:0000256" key="1">
    <source>
        <dbReference type="SAM" id="MobiDB-lite"/>
    </source>
</evidence>
<keyword evidence="4" id="KW-1185">Reference proteome</keyword>
<protein>
    <recommendedName>
        <fullName evidence="2">C2 domain-containing protein</fullName>
    </recommendedName>
</protein>
<dbReference type="Proteomes" id="UP001211907">
    <property type="component" value="Unassembled WGS sequence"/>
</dbReference>
<evidence type="ECO:0000313" key="4">
    <source>
        <dbReference type="Proteomes" id="UP001211907"/>
    </source>
</evidence>
<feature type="region of interest" description="Disordered" evidence="1">
    <location>
        <begin position="28"/>
        <end position="51"/>
    </location>
</feature>
<dbReference type="InterPro" id="IPR000008">
    <property type="entry name" value="C2_dom"/>
</dbReference>
<feature type="compositionally biased region" description="Gly residues" evidence="1">
    <location>
        <begin position="29"/>
        <end position="45"/>
    </location>
</feature>
<dbReference type="Gene3D" id="2.60.40.150">
    <property type="entry name" value="C2 domain"/>
    <property type="match status" value="1"/>
</dbReference>
<accession>A0AAD5SW44</accession>
<gene>
    <name evidence="3" type="ORF">HK100_002137</name>
</gene>
<feature type="domain" description="C2" evidence="2">
    <location>
        <begin position="56"/>
        <end position="264"/>
    </location>
</feature>
<evidence type="ECO:0000313" key="3">
    <source>
        <dbReference type="EMBL" id="KAJ3112984.1"/>
    </source>
</evidence>
<reference evidence="3" key="1">
    <citation type="submission" date="2020-05" db="EMBL/GenBank/DDBJ databases">
        <title>Phylogenomic resolution of chytrid fungi.</title>
        <authorList>
            <person name="Stajich J.E."/>
            <person name="Amses K."/>
            <person name="Simmons R."/>
            <person name="Seto K."/>
            <person name="Myers J."/>
            <person name="Bonds A."/>
            <person name="Quandt C.A."/>
            <person name="Barry K."/>
            <person name="Liu P."/>
            <person name="Grigoriev I."/>
            <person name="Longcore J.E."/>
            <person name="James T.Y."/>
        </authorList>
    </citation>
    <scope>NUCLEOTIDE SEQUENCE</scope>
    <source>
        <strain evidence="3">JEL0513</strain>
    </source>
</reference>